<evidence type="ECO:0000313" key="2">
    <source>
        <dbReference type="Proteomes" id="UP001370100"/>
    </source>
</evidence>
<keyword evidence="2" id="KW-1185">Reference proteome</keyword>
<name>A0ABU8N8G2_9PSEU</name>
<accession>A0ABU8N8G2</accession>
<protein>
    <submittedName>
        <fullName evidence="1">DUF6308 family protein</fullName>
    </submittedName>
</protein>
<comment type="caution">
    <text evidence="1">The sequence shown here is derived from an EMBL/GenBank/DDBJ whole genome shotgun (WGS) entry which is preliminary data.</text>
</comment>
<dbReference type="EMBL" id="JBBEGL010000004">
    <property type="protein sequence ID" value="MEJ2887978.1"/>
    <property type="molecule type" value="Genomic_DNA"/>
</dbReference>
<gene>
    <name evidence="1" type="ORF">WCD41_16070</name>
</gene>
<dbReference type="InterPro" id="IPR046275">
    <property type="entry name" value="DUF6308"/>
</dbReference>
<sequence length="224" mass="24578">MVAPPPWLVRAADGDDESRAWTRKTLTGYLQGELDGGWAFSGSQFEALGGGGDQGPDASRITAEDLVAVSLLGVSITEHAALRVLGRDGEAISALLEDVPVALDLHEATDADIGPGSPAERVWDLVRRRGDRASIGPTKTSKLLTRKRPRLVPVYDRVVRRELGLRNHGNYWVEVRDLLRADPRYVEELVRAREDVGLADRVSLARTFDALLWMSDPRRSPPPA</sequence>
<dbReference type="Proteomes" id="UP001370100">
    <property type="component" value="Unassembled WGS sequence"/>
</dbReference>
<organism evidence="1 2">
    <name type="scientific">Actinomycetospora aeridis</name>
    <dbReference type="NCBI Taxonomy" id="3129231"/>
    <lineage>
        <taxon>Bacteria</taxon>
        <taxon>Bacillati</taxon>
        <taxon>Actinomycetota</taxon>
        <taxon>Actinomycetes</taxon>
        <taxon>Pseudonocardiales</taxon>
        <taxon>Pseudonocardiaceae</taxon>
        <taxon>Actinomycetospora</taxon>
    </lineage>
</organism>
<dbReference type="Pfam" id="PF19827">
    <property type="entry name" value="DUF6308"/>
    <property type="match status" value="1"/>
</dbReference>
<evidence type="ECO:0000313" key="1">
    <source>
        <dbReference type="EMBL" id="MEJ2887978.1"/>
    </source>
</evidence>
<proteinExistence type="predicted"/>
<dbReference type="RefSeq" id="WP_337714469.1">
    <property type="nucleotide sequence ID" value="NZ_JBBEGL010000004.1"/>
</dbReference>
<reference evidence="1 2" key="1">
    <citation type="submission" date="2024-03" db="EMBL/GenBank/DDBJ databases">
        <title>Actinomycetospora sp. OC33-EN06, a novel actinomycete isolated from wild orchid (Aerides multiflora).</title>
        <authorList>
            <person name="Suriyachadkun C."/>
        </authorList>
    </citation>
    <scope>NUCLEOTIDE SEQUENCE [LARGE SCALE GENOMIC DNA]</scope>
    <source>
        <strain evidence="1 2">OC33-EN06</strain>
    </source>
</reference>